<dbReference type="Pfam" id="PF10052">
    <property type="entry name" value="DUF2288"/>
    <property type="match status" value="1"/>
</dbReference>
<name>A0A3B1A0A9_9ZZZZ</name>
<dbReference type="EMBL" id="UOFS01000006">
    <property type="protein sequence ID" value="VAW91639.1"/>
    <property type="molecule type" value="Genomic_DNA"/>
</dbReference>
<organism evidence="1">
    <name type="scientific">hydrothermal vent metagenome</name>
    <dbReference type="NCBI Taxonomy" id="652676"/>
    <lineage>
        <taxon>unclassified sequences</taxon>
        <taxon>metagenomes</taxon>
        <taxon>ecological metagenomes</taxon>
    </lineage>
</organism>
<proteinExistence type="predicted"/>
<dbReference type="AlphaFoldDB" id="A0A3B1A0A9"/>
<protein>
    <submittedName>
        <fullName evidence="1">Uncharacterized protein</fullName>
    </submittedName>
</protein>
<gene>
    <name evidence="1" type="ORF">MNBD_GAMMA22-2791</name>
</gene>
<dbReference type="InterPro" id="IPR018741">
    <property type="entry name" value="DUF2288"/>
</dbReference>
<reference evidence="1" key="1">
    <citation type="submission" date="2018-06" db="EMBL/GenBank/DDBJ databases">
        <authorList>
            <person name="Zhirakovskaya E."/>
        </authorList>
    </citation>
    <scope>NUCLEOTIDE SEQUENCE</scope>
</reference>
<accession>A0A3B1A0A9</accession>
<evidence type="ECO:0000313" key="1">
    <source>
        <dbReference type="EMBL" id="VAW91639.1"/>
    </source>
</evidence>
<sequence length="101" mass="11307">MNTQELRKSLETESGELKWQELEPHFARGIVRIISNNLNLIDIAIDIAQNNTDAISKNLSSNGVSEPTDHQATTWQQNNTSFLCVVIAPFVLVQELLSNQT</sequence>